<evidence type="ECO:0000313" key="4">
    <source>
        <dbReference type="Proteomes" id="UP000659388"/>
    </source>
</evidence>
<evidence type="ECO:0000259" key="1">
    <source>
        <dbReference type="Pfam" id="PF03190"/>
    </source>
</evidence>
<dbReference type="Proteomes" id="UP000659388">
    <property type="component" value="Unassembled WGS sequence"/>
</dbReference>
<feature type="domain" description="Spermatogenesis-associated protein 20-like TRX" evidence="1">
    <location>
        <begin position="6"/>
        <end position="160"/>
    </location>
</feature>
<name>A0A937F7M2_9BACT</name>
<dbReference type="GO" id="GO:0005975">
    <property type="term" value="P:carbohydrate metabolic process"/>
    <property type="evidence" value="ECO:0007669"/>
    <property type="project" value="InterPro"/>
</dbReference>
<sequence length="675" mass="77170">MPEGANHLIHSTSPYLLQHAYNPVQWYPWGEEALAKAKKEDKPILVSIGYSACHWCHVMEKESFENDSIADLMNKHFVCIKVDREERPDIDQIYMDALQAMGQNGGWPLNVFLTADQKPFYGGTYFPPQGWAQALSQIAKVYETKRNEVEASANELTEAIATSETIKYQLASDHSDITVASLDSMFRKLSTRFDREKGGFNQPPKFPMPSNWLFLLRYYHLTKDPLALSQIELTLNEIANGGIYDQVGGGFARYSVDANWLIPHFEKMLYDNGQLLSLYSEAYTLTQKRLYKNVVYHTIAWLEREMTNEEGGFYSALDADSEGEEGKFYVWTNEELEVLLNDNAPLIKAYYNASEQGNWEEGKNILHKKLDDSIFAENHKITTEELQRIVNEANEVLLKEREKRERPGLDDKILSGWNALTVKGLVDAYNAFGEERFLNIAIKNADFITEKMMDGDKLYRNYKNGKASIDGYLEDYAFAIDAFAALYQATFDERWLKKAKELTDYTLEHFFDKEENLFFYTDNSSQKLIARKKEIFDNVIPSSNSQMAINLYVLGTIYDKNEYKNISTAMLSKVKSLLSTDIGYLSNWGCLYTYMATPTAEIAIVGENALAKRSEFVQRYIPNKVMMGASSDSNLPLMEGKTTAAGKTTIYVCYNKTCKLPVHEVKKAFDQLQKP</sequence>
<dbReference type="Pfam" id="PF07944">
    <property type="entry name" value="Beta-AFase-like_GH127_cat"/>
    <property type="match status" value="1"/>
</dbReference>
<reference evidence="3" key="1">
    <citation type="submission" date="2021-01" db="EMBL/GenBank/DDBJ databases">
        <title>Fulvivirga kasyanovii gen. nov., sp nov., a novel member of the phylum Bacteroidetes isolated from seawater in a mussel farm.</title>
        <authorList>
            <person name="Zhao L.-H."/>
            <person name="Wang Z.-J."/>
        </authorList>
    </citation>
    <scope>NUCLEOTIDE SEQUENCE</scope>
    <source>
        <strain evidence="3">2943</strain>
    </source>
</reference>
<dbReference type="Gene3D" id="1.50.10.20">
    <property type="match status" value="2"/>
</dbReference>
<dbReference type="InterPro" id="IPR036249">
    <property type="entry name" value="Thioredoxin-like_sf"/>
</dbReference>
<dbReference type="EMBL" id="JAESIY010000002">
    <property type="protein sequence ID" value="MBL3655573.1"/>
    <property type="molecule type" value="Genomic_DNA"/>
</dbReference>
<dbReference type="SUPFAM" id="SSF48208">
    <property type="entry name" value="Six-hairpin glycosidases"/>
    <property type="match status" value="1"/>
</dbReference>
<dbReference type="SUPFAM" id="SSF52833">
    <property type="entry name" value="Thioredoxin-like"/>
    <property type="match status" value="1"/>
</dbReference>
<comment type="caution">
    <text evidence="3">The sequence shown here is derived from an EMBL/GenBank/DDBJ whole genome shotgun (WGS) entry which is preliminary data.</text>
</comment>
<protein>
    <submittedName>
        <fullName evidence="3">Thioredoxin domain-containing protein</fullName>
    </submittedName>
</protein>
<gene>
    <name evidence="3" type="ORF">JL102_05500</name>
</gene>
<dbReference type="Gene3D" id="3.40.30.10">
    <property type="entry name" value="Glutaredoxin"/>
    <property type="match status" value="1"/>
</dbReference>
<feature type="domain" description="Non-reducing end beta-L-arabinofuranosidase-like GH127 catalytic" evidence="2">
    <location>
        <begin position="421"/>
        <end position="510"/>
    </location>
</feature>
<dbReference type="CDD" id="cd02955">
    <property type="entry name" value="SSP411"/>
    <property type="match status" value="1"/>
</dbReference>
<dbReference type="InterPro" id="IPR012878">
    <property type="entry name" value="Beta-AFase-like_GH127_cat"/>
</dbReference>
<dbReference type="Pfam" id="PF03190">
    <property type="entry name" value="Thioredox_DsbH"/>
    <property type="match status" value="1"/>
</dbReference>
<evidence type="ECO:0000313" key="3">
    <source>
        <dbReference type="EMBL" id="MBL3655573.1"/>
    </source>
</evidence>
<proteinExistence type="predicted"/>
<dbReference type="InterPro" id="IPR008928">
    <property type="entry name" value="6-hairpin_glycosidase_sf"/>
</dbReference>
<dbReference type="InterPro" id="IPR024705">
    <property type="entry name" value="Ssp411"/>
</dbReference>
<organism evidence="3 4">
    <name type="scientific">Fulvivirga sediminis</name>
    <dbReference type="NCBI Taxonomy" id="2803949"/>
    <lineage>
        <taxon>Bacteria</taxon>
        <taxon>Pseudomonadati</taxon>
        <taxon>Bacteroidota</taxon>
        <taxon>Cytophagia</taxon>
        <taxon>Cytophagales</taxon>
        <taxon>Fulvivirgaceae</taxon>
        <taxon>Fulvivirga</taxon>
    </lineage>
</organism>
<accession>A0A937F7M2</accession>
<dbReference type="InterPro" id="IPR004879">
    <property type="entry name" value="Ssp411-like_TRX"/>
</dbReference>
<dbReference type="PANTHER" id="PTHR42899:SF1">
    <property type="entry name" value="SPERMATOGENESIS-ASSOCIATED PROTEIN 20"/>
    <property type="match status" value="1"/>
</dbReference>
<dbReference type="AlphaFoldDB" id="A0A937F7M2"/>
<dbReference type="PIRSF" id="PIRSF006402">
    <property type="entry name" value="UCP006402_thioredoxin"/>
    <property type="match status" value="1"/>
</dbReference>
<keyword evidence="4" id="KW-1185">Reference proteome</keyword>
<dbReference type="PANTHER" id="PTHR42899">
    <property type="entry name" value="SPERMATOGENESIS-ASSOCIATED PROTEIN 20"/>
    <property type="match status" value="1"/>
</dbReference>
<evidence type="ECO:0000259" key="2">
    <source>
        <dbReference type="Pfam" id="PF07944"/>
    </source>
</evidence>